<organism evidence="2 3">
    <name type="scientific">Striga asiatica</name>
    <name type="common">Asiatic witchweed</name>
    <name type="synonym">Buchnera asiatica</name>
    <dbReference type="NCBI Taxonomy" id="4170"/>
    <lineage>
        <taxon>Eukaryota</taxon>
        <taxon>Viridiplantae</taxon>
        <taxon>Streptophyta</taxon>
        <taxon>Embryophyta</taxon>
        <taxon>Tracheophyta</taxon>
        <taxon>Spermatophyta</taxon>
        <taxon>Magnoliopsida</taxon>
        <taxon>eudicotyledons</taxon>
        <taxon>Gunneridae</taxon>
        <taxon>Pentapetalae</taxon>
        <taxon>asterids</taxon>
        <taxon>lamiids</taxon>
        <taxon>Lamiales</taxon>
        <taxon>Orobanchaceae</taxon>
        <taxon>Buchnereae</taxon>
        <taxon>Striga</taxon>
    </lineage>
</organism>
<sequence>MSRLRIGRDSRRYCSRLGLAGPGPGPGRPDQGIFGLRWLDVEWGRGKGRREGIKRSPCELESPVLMLTLMKRRENIKDTIMRLVIPNPSSSTEGGICKQHGSHPRMQPSSTTHLILSKAVKDRYPTELINNKELEVSKSRTSPHQFNISKGDILMTPQPLTRTWKRVGTKEGRLQRQNDGI</sequence>
<dbReference type="EMBL" id="BKCP01013625">
    <property type="protein sequence ID" value="GER57823.1"/>
    <property type="molecule type" value="Genomic_DNA"/>
</dbReference>
<dbReference type="Proteomes" id="UP000325081">
    <property type="component" value="Unassembled WGS sequence"/>
</dbReference>
<keyword evidence="3" id="KW-1185">Reference proteome</keyword>
<reference evidence="3" key="1">
    <citation type="journal article" date="2019" name="Curr. Biol.">
        <title>Genome Sequence of Striga asiatica Provides Insight into the Evolution of Plant Parasitism.</title>
        <authorList>
            <person name="Yoshida S."/>
            <person name="Kim S."/>
            <person name="Wafula E.K."/>
            <person name="Tanskanen J."/>
            <person name="Kim Y.M."/>
            <person name="Honaas L."/>
            <person name="Yang Z."/>
            <person name="Spallek T."/>
            <person name="Conn C.E."/>
            <person name="Ichihashi Y."/>
            <person name="Cheong K."/>
            <person name="Cui S."/>
            <person name="Der J.P."/>
            <person name="Gundlach H."/>
            <person name="Jiao Y."/>
            <person name="Hori C."/>
            <person name="Ishida J.K."/>
            <person name="Kasahara H."/>
            <person name="Kiba T."/>
            <person name="Kim M.S."/>
            <person name="Koo N."/>
            <person name="Laohavisit A."/>
            <person name="Lee Y.H."/>
            <person name="Lumba S."/>
            <person name="McCourt P."/>
            <person name="Mortimer J.C."/>
            <person name="Mutuku J.M."/>
            <person name="Nomura T."/>
            <person name="Sasaki-Sekimoto Y."/>
            <person name="Seto Y."/>
            <person name="Wang Y."/>
            <person name="Wakatake T."/>
            <person name="Sakakibara H."/>
            <person name="Demura T."/>
            <person name="Yamaguchi S."/>
            <person name="Yoneyama K."/>
            <person name="Manabe R.I."/>
            <person name="Nelson D.C."/>
            <person name="Schulman A.H."/>
            <person name="Timko M.P."/>
            <person name="dePamphilis C.W."/>
            <person name="Choi D."/>
            <person name="Shirasu K."/>
        </authorList>
    </citation>
    <scope>NUCLEOTIDE SEQUENCE [LARGE SCALE GENOMIC DNA]</scope>
    <source>
        <strain evidence="3">cv. UVA1</strain>
    </source>
</reference>
<evidence type="ECO:0000256" key="1">
    <source>
        <dbReference type="SAM" id="MobiDB-lite"/>
    </source>
</evidence>
<dbReference type="AlphaFoldDB" id="A0A5A7RKS9"/>
<feature type="non-terminal residue" evidence="2">
    <location>
        <position position="181"/>
    </location>
</feature>
<feature type="region of interest" description="Disordered" evidence="1">
    <location>
        <begin position="85"/>
        <end position="110"/>
    </location>
</feature>
<evidence type="ECO:0000313" key="3">
    <source>
        <dbReference type="Proteomes" id="UP000325081"/>
    </source>
</evidence>
<protein>
    <submittedName>
        <fullName evidence="2">Lysosome-associated membrane glycoprotein 2</fullName>
    </submittedName>
</protein>
<name>A0A5A7RKS9_STRAF</name>
<comment type="caution">
    <text evidence="2">The sequence shown here is derived from an EMBL/GenBank/DDBJ whole genome shotgun (WGS) entry which is preliminary data.</text>
</comment>
<gene>
    <name evidence="2" type="ORF">STAS_35652</name>
</gene>
<evidence type="ECO:0000313" key="2">
    <source>
        <dbReference type="EMBL" id="GER57823.1"/>
    </source>
</evidence>
<proteinExistence type="predicted"/>
<accession>A0A5A7RKS9</accession>